<protein>
    <recommendedName>
        <fullName evidence="3">YceI-like domain-containing protein</fullName>
    </recommendedName>
</protein>
<name>A0ABR9WEX7_9BACT</name>
<sequence>MVEKREILSGTFLVKDGKMTGENLLKADFFRFSLDGHMHLWLSMKFVVAQSTFR</sequence>
<dbReference type="Proteomes" id="UP000634134">
    <property type="component" value="Unassembled WGS sequence"/>
</dbReference>
<organism evidence="1 2">
    <name type="scientific">Dyadobacter subterraneus</name>
    <dbReference type="NCBI Taxonomy" id="2773304"/>
    <lineage>
        <taxon>Bacteria</taxon>
        <taxon>Pseudomonadati</taxon>
        <taxon>Bacteroidota</taxon>
        <taxon>Cytophagia</taxon>
        <taxon>Cytophagales</taxon>
        <taxon>Spirosomataceae</taxon>
        <taxon>Dyadobacter</taxon>
    </lineage>
</organism>
<proteinExistence type="predicted"/>
<dbReference type="RefSeq" id="WP_194122070.1">
    <property type="nucleotide sequence ID" value="NZ_JACYGY010000001.1"/>
</dbReference>
<evidence type="ECO:0008006" key="3">
    <source>
        <dbReference type="Google" id="ProtNLM"/>
    </source>
</evidence>
<accession>A0ABR9WEX7</accession>
<dbReference type="EMBL" id="JACYGY010000001">
    <property type="protein sequence ID" value="MBE9463982.1"/>
    <property type="molecule type" value="Genomic_DNA"/>
</dbReference>
<keyword evidence="2" id="KW-1185">Reference proteome</keyword>
<gene>
    <name evidence="1" type="ORF">IEE83_19025</name>
</gene>
<evidence type="ECO:0000313" key="2">
    <source>
        <dbReference type="Proteomes" id="UP000634134"/>
    </source>
</evidence>
<comment type="caution">
    <text evidence="1">The sequence shown here is derived from an EMBL/GenBank/DDBJ whole genome shotgun (WGS) entry which is preliminary data.</text>
</comment>
<reference evidence="2" key="1">
    <citation type="submission" date="2023-07" db="EMBL/GenBank/DDBJ databases">
        <title>Dyadobacter sp. nov 'subterranea' isolated from contaminted grondwater.</title>
        <authorList>
            <person name="Szabo I."/>
            <person name="Al-Omari J."/>
            <person name="Szerdahelyi S.G."/>
            <person name="Rado J."/>
        </authorList>
    </citation>
    <scope>NUCLEOTIDE SEQUENCE [LARGE SCALE GENOMIC DNA]</scope>
    <source>
        <strain evidence="2">UP-52</strain>
    </source>
</reference>
<evidence type="ECO:0000313" key="1">
    <source>
        <dbReference type="EMBL" id="MBE9463982.1"/>
    </source>
</evidence>